<dbReference type="InterPro" id="IPR036514">
    <property type="entry name" value="SGNH_hydro_sf"/>
</dbReference>
<protein>
    <recommendedName>
        <fullName evidence="2">SGNH hydrolase-type esterase domain-containing protein</fullName>
    </recommendedName>
</protein>
<name>A0A0W7TV97_9FIRM</name>
<dbReference type="Gene3D" id="3.40.50.1110">
    <property type="entry name" value="SGNH hydrolase"/>
    <property type="match status" value="1"/>
</dbReference>
<proteinExistence type="predicted"/>
<organism evidence="3 4">
    <name type="scientific">Ruthenibacterium lactatiformans</name>
    <dbReference type="NCBI Taxonomy" id="1550024"/>
    <lineage>
        <taxon>Bacteria</taxon>
        <taxon>Bacillati</taxon>
        <taxon>Bacillota</taxon>
        <taxon>Clostridia</taxon>
        <taxon>Eubacteriales</taxon>
        <taxon>Oscillospiraceae</taxon>
        <taxon>Ruthenibacterium</taxon>
    </lineage>
</organism>
<dbReference type="Proteomes" id="UP000053433">
    <property type="component" value="Unassembled WGS sequence"/>
</dbReference>
<dbReference type="AlphaFoldDB" id="A0A0W7TV97"/>
<dbReference type="SUPFAM" id="SSF52266">
    <property type="entry name" value="SGNH hydrolase"/>
    <property type="match status" value="1"/>
</dbReference>
<dbReference type="RefSeq" id="WP_055080821.1">
    <property type="nucleotide sequence ID" value="NZ_JANGBT010000003.1"/>
</dbReference>
<feature type="compositionally biased region" description="Basic and acidic residues" evidence="1">
    <location>
        <begin position="283"/>
        <end position="295"/>
    </location>
</feature>
<reference evidence="3 4" key="1">
    <citation type="submission" date="2015-10" db="EMBL/GenBank/DDBJ databases">
        <title>A novel member of the family Ruminococcaceae isolated from human faeces.</title>
        <authorList>
            <person name="Shkoporov A.N."/>
            <person name="Chaplin A.V."/>
            <person name="Motuzova O.V."/>
            <person name="Kafarskaia L.I."/>
            <person name="Efimov B.A."/>
        </authorList>
    </citation>
    <scope>NUCLEOTIDE SEQUENCE [LARGE SCALE GENOMIC DNA]</scope>
    <source>
        <strain evidence="3 4">668</strain>
    </source>
</reference>
<feature type="compositionally biased region" description="Low complexity" evidence="1">
    <location>
        <begin position="296"/>
        <end position="312"/>
    </location>
</feature>
<evidence type="ECO:0000313" key="3">
    <source>
        <dbReference type="EMBL" id="KUE77764.1"/>
    </source>
</evidence>
<sequence length="312" mass="34035">MNDTSAHFRMRDWKYVPKRQRRACVTLIVCILFFLASASATVLLLILDARSANPVLPQVMAELTGKAEPEVQQPEFPGGALPESADAGQAYLDETIFVGDSNTVRMFAYGLVSLENYMALEGMGIESISQAPCVYFSGETKVYTIPQAIAKVKPRRVVMTFGTNNASGQFTRESFIDAYRDAIAAIQDAYPYCDVIINAIPPIGKVRSYPDITMETLDDFNKALEEMAQELGLPFLNSSEALKGGDGYAKPDYVIGDGLHLSQAALEELLFYTRTHAYEAEDRRPVAAKAPERKAPPAWQGVVAASGGAQAS</sequence>
<evidence type="ECO:0000256" key="1">
    <source>
        <dbReference type="SAM" id="MobiDB-lite"/>
    </source>
</evidence>
<accession>A0A0W7TV97</accession>
<gene>
    <name evidence="3" type="ORF">ASJ35_00270</name>
</gene>
<dbReference type="Pfam" id="PF13472">
    <property type="entry name" value="Lipase_GDSL_2"/>
    <property type="match status" value="1"/>
</dbReference>
<feature type="region of interest" description="Disordered" evidence="1">
    <location>
        <begin position="283"/>
        <end position="312"/>
    </location>
</feature>
<feature type="domain" description="SGNH hydrolase-type esterase" evidence="2">
    <location>
        <begin position="135"/>
        <end position="264"/>
    </location>
</feature>
<evidence type="ECO:0000313" key="4">
    <source>
        <dbReference type="Proteomes" id="UP000053433"/>
    </source>
</evidence>
<dbReference type="InterPro" id="IPR013830">
    <property type="entry name" value="SGNH_hydro"/>
</dbReference>
<comment type="caution">
    <text evidence="3">The sequence shown here is derived from an EMBL/GenBank/DDBJ whole genome shotgun (WGS) entry which is preliminary data.</text>
</comment>
<dbReference type="EMBL" id="LMUA01000001">
    <property type="protein sequence ID" value="KUE77764.1"/>
    <property type="molecule type" value="Genomic_DNA"/>
</dbReference>
<evidence type="ECO:0000259" key="2">
    <source>
        <dbReference type="Pfam" id="PF13472"/>
    </source>
</evidence>